<protein>
    <submittedName>
        <fullName evidence="1">Uncharacterized protein</fullName>
    </submittedName>
</protein>
<name>A0ABD0J308_9CAEN</name>
<feature type="non-terminal residue" evidence="1">
    <location>
        <position position="1"/>
    </location>
</feature>
<reference evidence="1 2" key="1">
    <citation type="journal article" date="2023" name="Sci. Data">
        <title>Genome assembly of the Korean intertidal mud-creeper Batillaria attramentaria.</title>
        <authorList>
            <person name="Patra A.K."/>
            <person name="Ho P.T."/>
            <person name="Jun S."/>
            <person name="Lee S.J."/>
            <person name="Kim Y."/>
            <person name="Won Y.J."/>
        </authorList>
    </citation>
    <scope>NUCLEOTIDE SEQUENCE [LARGE SCALE GENOMIC DNA]</scope>
    <source>
        <strain evidence="1">Wonlab-2016</strain>
    </source>
</reference>
<keyword evidence="2" id="KW-1185">Reference proteome</keyword>
<evidence type="ECO:0000313" key="2">
    <source>
        <dbReference type="Proteomes" id="UP001519460"/>
    </source>
</evidence>
<dbReference type="EMBL" id="JACVVK020000694">
    <property type="protein sequence ID" value="KAK7455331.1"/>
    <property type="molecule type" value="Genomic_DNA"/>
</dbReference>
<comment type="caution">
    <text evidence="1">The sequence shown here is derived from an EMBL/GenBank/DDBJ whole genome shotgun (WGS) entry which is preliminary data.</text>
</comment>
<sequence length="81" mass="9131">TVVQCFPFTEKPFYCEVHEGYVFKGAAATTLTVELIGEVDYSAHYGCDLVSQENTMEYCSFQREENSSTAIPRFGTLEQTD</sequence>
<feature type="non-terminal residue" evidence="1">
    <location>
        <position position="81"/>
    </location>
</feature>
<dbReference type="AlphaFoldDB" id="A0ABD0J308"/>
<proteinExistence type="predicted"/>
<evidence type="ECO:0000313" key="1">
    <source>
        <dbReference type="EMBL" id="KAK7455331.1"/>
    </source>
</evidence>
<organism evidence="1 2">
    <name type="scientific">Batillaria attramentaria</name>
    <dbReference type="NCBI Taxonomy" id="370345"/>
    <lineage>
        <taxon>Eukaryota</taxon>
        <taxon>Metazoa</taxon>
        <taxon>Spiralia</taxon>
        <taxon>Lophotrochozoa</taxon>
        <taxon>Mollusca</taxon>
        <taxon>Gastropoda</taxon>
        <taxon>Caenogastropoda</taxon>
        <taxon>Sorbeoconcha</taxon>
        <taxon>Cerithioidea</taxon>
        <taxon>Batillariidae</taxon>
        <taxon>Batillaria</taxon>
    </lineage>
</organism>
<gene>
    <name evidence="1" type="ORF">BaRGS_00039497</name>
</gene>
<accession>A0ABD0J308</accession>
<dbReference type="Proteomes" id="UP001519460">
    <property type="component" value="Unassembled WGS sequence"/>
</dbReference>